<feature type="compositionally biased region" description="Pro residues" evidence="1">
    <location>
        <begin position="106"/>
        <end position="115"/>
    </location>
</feature>
<keyword evidence="2" id="KW-0732">Signal</keyword>
<feature type="signal peptide" evidence="2">
    <location>
        <begin position="1"/>
        <end position="22"/>
    </location>
</feature>
<evidence type="ECO:0000256" key="1">
    <source>
        <dbReference type="SAM" id="MobiDB-lite"/>
    </source>
</evidence>
<evidence type="ECO:0000256" key="2">
    <source>
        <dbReference type="SAM" id="SignalP"/>
    </source>
</evidence>
<protein>
    <submittedName>
        <fullName evidence="3">Uncharacterized protein</fullName>
    </submittedName>
</protein>
<dbReference type="EMBL" id="JACAZH010000010">
    <property type="protein sequence ID" value="KAF7357170.1"/>
    <property type="molecule type" value="Genomic_DNA"/>
</dbReference>
<reference evidence="3" key="1">
    <citation type="submission" date="2020-05" db="EMBL/GenBank/DDBJ databases">
        <title>Mycena genomes resolve the evolution of fungal bioluminescence.</title>
        <authorList>
            <person name="Tsai I.J."/>
        </authorList>
    </citation>
    <scope>NUCLEOTIDE SEQUENCE</scope>
    <source>
        <strain evidence="3">160909Yilan</strain>
    </source>
</reference>
<name>A0A8H6YFQ8_9AGAR</name>
<keyword evidence="4" id="KW-1185">Reference proteome</keyword>
<sequence>MFFSRPLLISLSIAGLFPAGLALPTTNTVASDAGDDPRPVIESAKFHLGNATSLDTPDALNTAREAPEGKYPFIVSLADDTKHFANHDFDELLHCAAHAVDEPPSNKSPPPPLDPCPDEKGDAVIDLLFHIPLLPIE</sequence>
<feature type="region of interest" description="Disordered" evidence="1">
    <location>
        <begin position="100"/>
        <end position="120"/>
    </location>
</feature>
<accession>A0A8H6YFQ8</accession>
<evidence type="ECO:0000313" key="3">
    <source>
        <dbReference type="EMBL" id="KAF7357170.1"/>
    </source>
</evidence>
<dbReference type="Proteomes" id="UP000623467">
    <property type="component" value="Unassembled WGS sequence"/>
</dbReference>
<organism evidence="3 4">
    <name type="scientific">Mycena sanguinolenta</name>
    <dbReference type="NCBI Taxonomy" id="230812"/>
    <lineage>
        <taxon>Eukaryota</taxon>
        <taxon>Fungi</taxon>
        <taxon>Dikarya</taxon>
        <taxon>Basidiomycota</taxon>
        <taxon>Agaricomycotina</taxon>
        <taxon>Agaricomycetes</taxon>
        <taxon>Agaricomycetidae</taxon>
        <taxon>Agaricales</taxon>
        <taxon>Marasmiineae</taxon>
        <taxon>Mycenaceae</taxon>
        <taxon>Mycena</taxon>
    </lineage>
</organism>
<gene>
    <name evidence="3" type="ORF">MSAN_01311700</name>
</gene>
<feature type="chain" id="PRO_5034021954" evidence="2">
    <location>
        <begin position="23"/>
        <end position="137"/>
    </location>
</feature>
<evidence type="ECO:0000313" key="4">
    <source>
        <dbReference type="Proteomes" id="UP000623467"/>
    </source>
</evidence>
<comment type="caution">
    <text evidence="3">The sequence shown here is derived from an EMBL/GenBank/DDBJ whole genome shotgun (WGS) entry which is preliminary data.</text>
</comment>
<proteinExistence type="predicted"/>
<dbReference type="AlphaFoldDB" id="A0A8H6YFQ8"/>